<reference evidence="1 2" key="1">
    <citation type="journal article" date="2018" name="Sci. Rep.">
        <title>Genomic signatures of local adaptation to the degree of environmental predictability in rotifers.</title>
        <authorList>
            <person name="Franch-Gras L."/>
            <person name="Hahn C."/>
            <person name="Garcia-Roger E.M."/>
            <person name="Carmona M.J."/>
            <person name="Serra M."/>
            <person name="Gomez A."/>
        </authorList>
    </citation>
    <scope>NUCLEOTIDE SEQUENCE [LARGE SCALE GENOMIC DNA]</scope>
    <source>
        <strain evidence="1">HYR1</strain>
    </source>
</reference>
<accession>A0A3M7Q9N9</accession>
<proteinExistence type="predicted"/>
<gene>
    <name evidence="1" type="ORF">BpHYR1_026296</name>
</gene>
<dbReference type="EMBL" id="REGN01006903">
    <property type="protein sequence ID" value="RNA07922.1"/>
    <property type="molecule type" value="Genomic_DNA"/>
</dbReference>
<keyword evidence="2" id="KW-1185">Reference proteome</keyword>
<dbReference type="Proteomes" id="UP000276133">
    <property type="component" value="Unassembled WGS sequence"/>
</dbReference>
<organism evidence="1 2">
    <name type="scientific">Brachionus plicatilis</name>
    <name type="common">Marine rotifer</name>
    <name type="synonym">Brachionus muelleri</name>
    <dbReference type="NCBI Taxonomy" id="10195"/>
    <lineage>
        <taxon>Eukaryota</taxon>
        <taxon>Metazoa</taxon>
        <taxon>Spiralia</taxon>
        <taxon>Gnathifera</taxon>
        <taxon>Rotifera</taxon>
        <taxon>Eurotatoria</taxon>
        <taxon>Monogononta</taxon>
        <taxon>Pseudotrocha</taxon>
        <taxon>Ploima</taxon>
        <taxon>Brachionidae</taxon>
        <taxon>Brachionus</taxon>
    </lineage>
</organism>
<sequence>MAACFTNCTYLESMNDSTSSCLNEHNLCLKCRGKSLPTASWLSSPGKKLTSLGNILNKSST</sequence>
<dbReference type="AlphaFoldDB" id="A0A3M7Q9N9"/>
<evidence type="ECO:0000313" key="2">
    <source>
        <dbReference type="Proteomes" id="UP000276133"/>
    </source>
</evidence>
<evidence type="ECO:0000313" key="1">
    <source>
        <dbReference type="EMBL" id="RNA07922.1"/>
    </source>
</evidence>
<comment type="caution">
    <text evidence="1">The sequence shown here is derived from an EMBL/GenBank/DDBJ whole genome shotgun (WGS) entry which is preliminary data.</text>
</comment>
<name>A0A3M7Q9N9_BRAPC</name>
<protein>
    <submittedName>
        <fullName evidence="1">Uncharacterized protein</fullName>
    </submittedName>
</protein>